<keyword evidence="3" id="KW-0479">Metal-binding</keyword>
<feature type="domain" description="Alpha-carbonic anhydrase" evidence="7">
    <location>
        <begin position="1"/>
        <end position="118"/>
    </location>
</feature>
<evidence type="ECO:0000256" key="3">
    <source>
        <dbReference type="ARBA" id="ARBA00022723"/>
    </source>
</evidence>
<dbReference type="SMART" id="SM01057">
    <property type="entry name" value="Carb_anhydrase"/>
    <property type="match status" value="1"/>
</dbReference>
<dbReference type="GO" id="GO:0005886">
    <property type="term" value="C:plasma membrane"/>
    <property type="evidence" value="ECO:0007669"/>
    <property type="project" value="TreeGrafter"/>
</dbReference>
<dbReference type="GO" id="GO:0004089">
    <property type="term" value="F:carbonate dehydratase activity"/>
    <property type="evidence" value="ECO:0007669"/>
    <property type="project" value="UniProtKB-EC"/>
</dbReference>
<keyword evidence="5" id="KW-0456">Lyase</keyword>
<keyword evidence="4" id="KW-0862">Zinc</keyword>
<keyword evidence="9" id="KW-1185">Reference proteome</keyword>
<evidence type="ECO:0000256" key="4">
    <source>
        <dbReference type="ARBA" id="ARBA00022833"/>
    </source>
</evidence>
<dbReference type="EMBL" id="RQTK01000495">
    <property type="protein sequence ID" value="RUS78691.1"/>
    <property type="molecule type" value="Genomic_DNA"/>
</dbReference>
<comment type="similarity">
    <text evidence="1">Belongs to the alpha-carbonic anhydrase family.</text>
</comment>
<evidence type="ECO:0000256" key="5">
    <source>
        <dbReference type="ARBA" id="ARBA00023239"/>
    </source>
</evidence>
<feature type="non-terminal residue" evidence="8">
    <location>
        <position position="1"/>
    </location>
</feature>
<evidence type="ECO:0000313" key="8">
    <source>
        <dbReference type="EMBL" id="RUS78691.1"/>
    </source>
</evidence>
<reference evidence="8 9" key="1">
    <citation type="submission" date="2019-01" db="EMBL/GenBank/DDBJ databases">
        <title>A draft genome assembly of the solar-powered sea slug Elysia chlorotica.</title>
        <authorList>
            <person name="Cai H."/>
            <person name="Li Q."/>
            <person name="Fang X."/>
            <person name="Li J."/>
            <person name="Curtis N.E."/>
            <person name="Altenburger A."/>
            <person name="Shibata T."/>
            <person name="Feng M."/>
            <person name="Maeda T."/>
            <person name="Schwartz J.A."/>
            <person name="Shigenobu S."/>
            <person name="Lundholm N."/>
            <person name="Nishiyama T."/>
            <person name="Yang H."/>
            <person name="Hasebe M."/>
            <person name="Li S."/>
            <person name="Pierce S.K."/>
            <person name="Wang J."/>
        </authorList>
    </citation>
    <scope>NUCLEOTIDE SEQUENCE [LARGE SCALE GENOMIC DNA]</scope>
    <source>
        <strain evidence="8">EC2010</strain>
        <tissue evidence="8">Whole organism of an adult</tissue>
    </source>
</reference>
<dbReference type="GO" id="GO:0008270">
    <property type="term" value="F:zinc ion binding"/>
    <property type="evidence" value="ECO:0007669"/>
    <property type="project" value="InterPro"/>
</dbReference>
<evidence type="ECO:0000256" key="6">
    <source>
        <dbReference type="ARBA" id="ARBA00048348"/>
    </source>
</evidence>
<dbReference type="PANTHER" id="PTHR18952">
    <property type="entry name" value="CARBONIC ANHYDRASE"/>
    <property type="match status" value="1"/>
</dbReference>
<organism evidence="8 9">
    <name type="scientific">Elysia chlorotica</name>
    <name type="common">Eastern emerald elysia</name>
    <name type="synonym">Sea slug</name>
    <dbReference type="NCBI Taxonomy" id="188477"/>
    <lineage>
        <taxon>Eukaryota</taxon>
        <taxon>Metazoa</taxon>
        <taxon>Spiralia</taxon>
        <taxon>Lophotrochozoa</taxon>
        <taxon>Mollusca</taxon>
        <taxon>Gastropoda</taxon>
        <taxon>Heterobranchia</taxon>
        <taxon>Euthyneura</taxon>
        <taxon>Panpulmonata</taxon>
        <taxon>Sacoglossa</taxon>
        <taxon>Placobranchoidea</taxon>
        <taxon>Plakobranchidae</taxon>
        <taxon>Elysia</taxon>
    </lineage>
</organism>
<dbReference type="Gene3D" id="3.10.200.10">
    <property type="entry name" value="Alpha carbonic anhydrase"/>
    <property type="match status" value="1"/>
</dbReference>
<protein>
    <recommendedName>
        <fullName evidence="2">carbonic anhydrase</fullName>
        <ecNumber evidence="2">4.2.1.1</ecNumber>
    </recommendedName>
</protein>
<comment type="catalytic activity">
    <reaction evidence="6">
        <text>hydrogencarbonate + H(+) = CO2 + H2O</text>
        <dbReference type="Rhea" id="RHEA:10748"/>
        <dbReference type="ChEBI" id="CHEBI:15377"/>
        <dbReference type="ChEBI" id="CHEBI:15378"/>
        <dbReference type="ChEBI" id="CHEBI:16526"/>
        <dbReference type="ChEBI" id="CHEBI:17544"/>
        <dbReference type="EC" id="4.2.1.1"/>
    </reaction>
</comment>
<dbReference type="EC" id="4.2.1.1" evidence="2"/>
<proteinExistence type="inferred from homology"/>
<dbReference type="PROSITE" id="PS51144">
    <property type="entry name" value="ALPHA_CA_2"/>
    <property type="match status" value="1"/>
</dbReference>
<dbReference type="Pfam" id="PF00194">
    <property type="entry name" value="Carb_anhydrase"/>
    <property type="match status" value="1"/>
</dbReference>
<evidence type="ECO:0000313" key="9">
    <source>
        <dbReference type="Proteomes" id="UP000271974"/>
    </source>
</evidence>
<evidence type="ECO:0000256" key="2">
    <source>
        <dbReference type="ARBA" id="ARBA00012925"/>
    </source>
</evidence>
<name>A0A433TAT5_ELYCH</name>
<dbReference type="Proteomes" id="UP000271974">
    <property type="component" value="Unassembled WGS sequence"/>
</dbReference>
<dbReference type="InterPro" id="IPR001148">
    <property type="entry name" value="CA_dom"/>
</dbReference>
<evidence type="ECO:0000256" key="1">
    <source>
        <dbReference type="ARBA" id="ARBA00010718"/>
    </source>
</evidence>
<dbReference type="STRING" id="188477.A0A433TAT5"/>
<dbReference type="AlphaFoldDB" id="A0A433TAT5"/>
<evidence type="ECO:0000259" key="7">
    <source>
        <dbReference type="PROSITE" id="PS51144"/>
    </source>
</evidence>
<gene>
    <name evidence="8" type="ORF">EGW08_013546</name>
</gene>
<accession>A0A433TAT5</accession>
<sequence length="154" mass="17327">YCFSYIGLDIIILHDISFRIVSHRTHLSVSSDEHETIPPFPLLDLLPSPNVNYFRYYGSLTTPPCYESVIWSIATQQIEIAEDQVEIFRGLYDSANHTLVDDFRPLQLLNERTVQVSHRDFAAPTGDTSAYVTSSVTTVAMFSLLALWAAKAAV</sequence>
<dbReference type="InterPro" id="IPR023561">
    <property type="entry name" value="Carbonic_anhydrase_a-class"/>
</dbReference>
<dbReference type="OrthoDB" id="429145at2759"/>
<dbReference type="PANTHER" id="PTHR18952:SF265">
    <property type="entry name" value="CARBONIC ANHYDRASE"/>
    <property type="match status" value="1"/>
</dbReference>
<dbReference type="InterPro" id="IPR036398">
    <property type="entry name" value="CA_dom_sf"/>
</dbReference>
<comment type="caution">
    <text evidence="8">The sequence shown here is derived from an EMBL/GenBank/DDBJ whole genome shotgun (WGS) entry which is preliminary data.</text>
</comment>
<dbReference type="SUPFAM" id="SSF51069">
    <property type="entry name" value="Carbonic anhydrase"/>
    <property type="match status" value="1"/>
</dbReference>